<keyword evidence="7" id="KW-1185">Reference proteome</keyword>
<dbReference type="SUPFAM" id="SSF51735">
    <property type="entry name" value="NAD(P)-binding Rossmann-fold domains"/>
    <property type="match status" value="1"/>
</dbReference>
<feature type="domain" description="GFO/IDH/MocA-like oxidoreductase" evidence="5">
    <location>
        <begin position="164"/>
        <end position="279"/>
    </location>
</feature>
<dbReference type="Pfam" id="PF22725">
    <property type="entry name" value="GFO_IDH_MocA_C3"/>
    <property type="match status" value="1"/>
</dbReference>
<evidence type="ECO:0000256" key="1">
    <source>
        <dbReference type="ARBA" id="ARBA00010928"/>
    </source>
</evidence>
<dbReference type="EMBL" id="BAAANB010000021">
    <property type="protein sequence ID" value="GAA2037869.1"/>
    <property type="molecule type" value="Genomic_DNA"/>
</dbReference>
<dbReference type="Gene3D" id="3.40.50.720">
    <property type="entry name" value="NAD(P)-binding Rossmann-like Domain"/>
    <property type="match status" value="1"/>
</dbReference>
<dbReference type="InterPro" id="IPR050984">
    <property type="entry name" value="Gfo/Idh/MocA_domain"/>
</dbReference>
<sequence length="337" mass="36190">MSFPRALPASRVPDPMEAPPLRWGVLGTGWIAQRFCDAMVRHTRQRVFAVGSRTRQGADTFADAFVERNTGVETGWPMERPAAYGSYEALVADPDVDVVYAATPHHLHLPHGRLALEAGKATVVEKPMGISAAQVAELEALASTRALFLMEALWSAYLPKFDVIRQLLDAGALGTVHSVQADLGERFGPGHRIMRADLLGGPRYDLLTYPLWFARWVLGDFNEVHEVVTPAPTELSPDGVEGQIAVSARSSSGGVASLFATILGDTPRTATVVGSAATLHIDGPFYQPGGFTLRAHDGRELRYDEARIGHVGLHFEAAAAARAVAAGRSAARHQTTG</sequence>
<dbReference type="InterPro" id="IPR000683">
    <property type="entry name" value="Gfo/Idh/MocA-like_OxRdtase_N"/>
</dbReference>
<evidence type="ECO:0000256" key="2">
    <source>
        <dbReference type="ARBA" id="ARBA00023002"/>
    </source>
</evidence>
<dbReference type="Proteomes" id="UP001501285">
    <property type="component" value="Unassembled WGS sequence"/>
</dbReference>
<evidence type="ECO:0000313" key="7">
    <source>
        <dbReference type="Proteomes" id="UP001501285"/>
    </source>
</evidence>
<dbReference type="InterPro" id="IPR055170">
    <property type="entry name" value="GFO_IDH_MocA-like_dom"/>
</dbReference>
<gene>
    <name evidence="6" type="ORF">GCM10009740_32360</name>
</gene>
<organism evidence="6 7">
    <name type="scientific">Terrabacter terrae</name>
    <dbReference type="NCBI Taxonomy" id="318434"/>
    <lineage>
        <taxon>Bacteria</taxon>
        <taxon>Bacillati</taxon>
        <taxon>Actinomycetota</taxon>
        <taxon>Actinomycetes</taxon>
        <taxon>Micrococcales</taxon>
        <taxon>Intrasporangiaceae</taxon>
        <taxon>Terrabacter</taxon>
    </lineage>
</organism>
<dbReference type="SUPFAM" id="SSF55347">
    <property type="entry name" value="Glyceraldehyde-3-phosphate dehydrogenase-like, C-terminal domain"/>
    <property type="match status" value="1"/>
</dbReference>
<dbReference type="PANTHER" id="PTHR22604:SF105">
    <property type="entry name" value="TRANS-1,2-DIHYDROBENZENE-1,2-DIOL DEHYDROGENASE"/>
    <property type="match status" value="1"/>
</dbReference>
<evidence type="ECO:0000313" key="6">
    <source>
        <dbReference type="EMBL" id="GAA2037869.1"/>
    </source>
</evidence>
<keyword evidence="3" id="KW-0520">NAD</keyword>
<dbReference type="Gene3D" id="3.30.360.10">
    <property type="entry name" value="Dihydrodipicolinate Reductase, domain 2"/>
    <property type="match status" value="1"/>
</dbReference>
<comment type="caution">
    <text evidence="6">The sequence shown here is derived from an EMBL/GenBank/DDBJ whole genome shotgun (WGS) entry which is preliminary data.</text>
</comment>
<keyword evidence="2" id="KW-0560">Oxidoreductase</keyword>
<dbReference type="Pfam" id="PF01408">
    <property type="entry name" value="GFO_IDH_MocA"/>
    <property type="match status" value="1"/>
</dbReference>
<feature type="domain" description="Gfo/Idh/MocA-like oxidoreductase N-terminal" evidence="4">
    <location>
        <begin position="21"/>
        <end position="149"/>
    </location>
</feature>
<dbReference type="InterPro" id="IPR036291">
    <property type="entry name" value="NAD(P)-bd_dom_sf"/>
</dbReference>
<protein>
    <submittedName>
        <fullName evidence="6">Gfo/Idh/MocA family oxidoreductase</fullName>
    </submittedName>
</protein>
<evidence type="ECO:0000259" key="4">
    <source>
        <dbReference type="Pfam" id="PF01408"/>
    </source>
</evidence>
<evidence type="ECO:0000256" key="3">
    <source>
        <dbReference type="ARBA" id="ARBA00023027"/>
    </source>
</evidence>
<comment type="similarity">
    <text evidence="1">Belongs to the Gfo/Idh/MocA family.</text>
</comment>
<reference evidence="7" key="1">
    <citation type="journal article" date="2019" name="Int. J. Syst. Evol. Microbiol.">
        <title>The Global Catalogue of Microorganisms (GCM) 10K type strain sequencing project: providing services to taxonomists for standard genome sequencing and annotation.</title>
        <authorList>
            <consortium name="The Broad Institute Genomics Platform"/>
            <consortium name="The Broad Institute Genome Sequencing Center for Infectious Disease"/>
            <person name="Wu L."/>
            <person name="Ma J."/>
        </authorList>
    </citation>
    <scope>NUCLEOTIDE SEQUENCE [LARGE SCALE GENOMIC DNA]</scope>
    <source>
        <strain evidence="7">JCM 14283</strain>
    </source>
</reference>
<name>A0ABP5G0E4_9MICO</name>
<accession>A0ABP5G0E4</accession>
<evidence type="ECO:0000259" key="5">
    <source>
        <dbReference type="Pfam" id="PF22725"/>
    </source>
</evidence>
<dbReference type="PANTHER" id="PTHR22604">
    <property type="entry name" value="OXIDOREDUCTASES"/>
    <property type="match status" value="1"/>
</dbReference>
<proteinExistence type="inferred from homology"/>